<evidence type="ECO:0000259" key="1">
    <source>
        <dbReference type="PROSITE" id="PS51782"/>
    </source>
</evidence>
<dbReference type="Pfam" id="PF01476">
    <property type="entry name" value="LysM"/>
    <property type="match status" value="1"/>
</dbReference>
<comment type="caution">
    <text evidence="2">The sequence shown here is derived from an EMBL/GenBank/DDBJ whole genome shotgun (WGS) entry which is preliminary data.</text>
</comment>
<accession>A0A368GKY1</accession>
<proteinExistence type="predicted"/>
<name>A0A368GKY1_ANCCA</name>
<organism evidence="2 3">
    <name type="scientific">Ancylostoma caninum</name>
    <name type="common">Dog hookworm</name>
    <dbReference type="NCBI Taxonomy" id="29170"/>
    <lineage>
        <taxon>Eukaryota</taxon>
        <taxon>Metazoa</taxon>
        <taxon>Ecdysozoa</taxon>
        <taxon>Nematoda</taxon>
        <taxon>Chromadorea</taxon>
        <taxon>Rhabditida</taxon>
        <taxon>Rhabditina</taxon>
        <taxon>Rhabditomorpha</taxon>
        <taxon>Strongyloidea</taxon>
        <taxon>Ancylostomatidae</taxon>
        <taxon>Ancylostomatinae</taxon>
        <taxon>Ancylostoma</taxon>
    </lineage>
</organism>
<feature type="domain" description="LysM" evidence="1">
    <location>
        <begin position="12"/>
        <end position="57"/>
    </location>
</feature>
<dbReference type="InterPro" id="IPR018392">
    <property type="entry name" value="LysM"/>
</dbReference>
<dbReference type="Gene3D" id="3.10.350.10">
    <property type="entry name" value="LysM domain"/>
    <property type="match status" value="1"/>
</dbReference>
<dbReference type="SUPFAM" id="SSF54106">
    <property type="entry name" value="LysM domain"/>
    <property type="match status" value="1"/>
</dbReference>
<keyword evidence="3" id="KW-1185">Reference proteome</keyword>
<dbReference type="STRING" id="29170.A0A368GKY1"/>
<dbReference type="EMBL" id="JOJR01000114">
    <property type="protein sequence ID" value="RCN45004.1"/>
    <property type="molecule type" value="Genomic_DNA"/>
</dbReference>
<dbReference type="Proteomes" id="UP000252519">
    <property type="component" value="Unassembled WGS sequence"/>
</dbReference>
<protein>
    <submittedName>
        <fullName evidence="2">LysM domain protein</fullName>
    </submittedName>
</protein>
<reference evidence="2 3" key="1">
    <citation type="submission" date="2014-10" db="EMBL/GenBank/DDBJ databases">
        <title>Draft genome of the hookworm Ancylostoma caninum.</title>
        <authorList>
            <person name="Mitreva M."/>
        </authorList>
    </citation>
    <scope>NUCLEOTIDE SEQUENCE [LARGE SCALE GENOMIC DNA]</scope>
    <source>
        <strain evidence="2 3">Baltimore</strain>
    </source>
</reference>
<dbReference type="AlphaFoldDB" id="A0A368GKY1"/>
<gene>
    <name evidence="2" type="ORF">ANCCAN_08999</name>
</gene>
<evidence type="ECO:0000313" key="3">
    <source>
        <dbReference type="Proteomes" id="UP000252519"/>
    </source>
</evidence>
<evidence type="ECO:0000313" key="2">
    <source>
        <dbReference type="EMBL" id="RCN45004.1"/>
    </source>
</evidence>
<dbReference type="CDD" id="cd00118">
    <property type="entry name" value="LysM"/>
    <property type="match status" value="1"/>
</dbReference>
<dbReference type="InterPro" id="IPR036779">
    <property type="entry name" value="LysM_dom_sf"/>
</dbReference>
<dbReference type="PROSITE" id="PS51782">
    <property type="entry name" value="LYSM"/>
    <property type="match status" value="1"/>
</dbReference>
<sequence length="59" mass="6620">MFHSSWVVAFEMDYTVTVTDSLESIAASHDCTVGELMKLNRMSSRMVCLKNSLPLSVCF</sequence>
<dbReference type="OrthoDB" id="26679at2759"/>